<gene>
    <name evidence="2" type="ORF">g.156533</name>
</gene>
<dbReference type="EMBL" id="GGMS01000214">
    <property type="protein sequence ID" value="MBY69417.1"/>
    <property type="molecule type" value="Transcribed_RNA"/>
</dbReference>
<proteinExistence type="predicted"/>
<dbReference type="AlphaFoldDB" id="A0A2S2PV67"/>
<accession>A0A2S2PV67</accession>
<evidence type="ECO:0000259" key="1">
    <source>
        <dbReference type="Pfam" id="PF21788"/>
    </source>
</evidence>
<feature type="domain" description="Transposable element P transposase-like GTP-binding insertion" evidence="1">
    <location>
        <begin position="17"/>
        <end position="71"/>
    </location>
</feature>
<dbReference type="InterPro" id="IPR048366">
    <property type="entry name" value="TNP-like_GBD"/>
</dbReference>
<organism evidence="2">
    <name type="scientific">Sipha flava</name>
    <name type="common">yellow sugarcane aphid</name>
    <dbReference type="NCBI Taxonomy" id="143950"/>
    <lineage>
        <taxon>Eukaryota</taxon>
        <taxon>Metazoa</taxon>
        <taxon>Ecdysozoa</taxon>
        <taxon>Arthropoda</taxon>
        <taxon>Hexapoda</taxon>
        <taxon>Insecta</taxon>
        <taxon>Pterygota</taxon>
        <taxon>Neoptera</taxon>
        <taxon>Paraneoptera</taxon>
        <taxon>Hemiptera</taxon>
        <taxon>Sternorrhyncha</taxon>
        <taxon>Aphidomorpha</taxon>
        <taxon>Aphidoidea</taxon>
        <taxon>Aphididae</taxon>
        <taxon>Sipha</taxon>
    </lineage>
</organism>
<reference evidence="2" key="1">
    <citation type="submission" date="2018-04" db="EMBL/GenBank/DDBJ databases">
        <title>Transcriptome assembly of Sipha flava.</title>
        <authorList>
            <person name="Scully E.D."/>
            <person name="Geib S.M."/>
            <person name="Palmer N.A."/>
            <person name="Koch K."/>
            <person name="Bradshaw J."/>
            <person name="Heng-Moss T."/>
            <person name="Sarath G."/>
        </authorList>
    </citation>
    <scope>NUCLEOTIDE SEQUENCE</scope>
</reference>
<dbReference type="Pfam" id="PF21788">
    <property type="entry name" value="TNP-like_GBD"/>
    <property type="match status" value="1"/>
</dbReference>
<protein>
    <recommendedName>
        <fullName evidence="1">Transposable element P transposase-like GTP-binding insertion domain-containing protein</fullName>
    </recommendedName>
</protein>
<name>A0A2S2PV67_9HEMI</name>
<evidence type="ECO:0000313" key="2">
    <source>
        <dbReference type="EMBL" id="MBY69417.1"/>
    </source>
</evidence>
<sequence length="136" mass="15598">MHGTNIDLFACYPGPFEKIKVRLAAQVFSTSVAAGMFAALNCGILPQTLKKTIYFIYDMDKLFDIFNSSGTPKSKIINDPFKNTLTQSDHLIKMTKVFNNIKVMHKFNKSDVTRCVNFGWLVSKFWFTNSVEFFKF</sequence>